<dbReference type="OrthoDB" id="5589766at2759"/>
<feature type="region of interest" description="Disordered" evidence="1">
    <location>
        <begin position="33"/>
        <end position="53"/>
    </location>
</feature>
<organism evidence="3 4">
    <name type="scientific">Acaulospora morrowiae</name>
    <dbReference type="NCBI Taxonomy" id="94023"/>
    <lineage>
        <taxon>Eukaryota</taxon>
        <taxon>Fungi</taxon>
        <taxon>Fungi incertae sedis</taxon>
        <taxon>Mucoromycota</taxon>
        <taxon>Glomeromycotina</taxon>
        <taxon>Glomeromycetes</taxon>
        <taxon>Diversisporales</taxon>
        <taxon>Acaulosporaceae</taxon>
        <taxon>Acaulospora</taxon>
    </lineage>
</organism>
<protein>
    <submittedName>
        <fullName evidence="3">1464_t:CDS:1</fullName>
    </submittedName>
</protein>
<feature type="compositionally biased region" description="Polar residues" evidence="1">
    <location>
        <begin position="787"/>
        <end position="805"/>
    </location>
</feature>
<feature type="region of interest" description="Disordered" evidence="1">
    <location>
        <begin position="592"/>
        <end position="613"/>
    </location>
</feature>
<dbReference type="GO" id="GO:0030010">
    <property type="term" value="P:establishment of cell polarity"/>
    <property type="evidence" value="ECO:0007669"/>
    <property type="project" value="TreeGrafter"/>
</dbReference>
<name>A0A9N9A1V8_9GLOM</name>
<accession>A0A9N9A1V8</accession>
<feature type="region of interest" description="Disordered" evidence="1">
    <location>
        <begin position="430"/>
        <end position="565"/>
    </location>
</feature>
<feature type="compositionally biased region" description="Polar residues" evidence="1">
    <location>
        <begin position="91"/>
        <end position="106"/>
    </location>
</feature>
<evidence type="ECO:0000313" key="4">
    <source>
        <dbReference type="Proteomes" id="UP000789342"/>
    </source>
</evidence>
<feature type="domain" description="Protein Zds1 C-terminal" evidence="2">
    <location>
        <begin position="608"/>
        <end position="660"/>
    </location>
</feature>
<sequence>MSHTEESLLEFSMKFLDAVFGEGDTPEVTLTRFEVNDPNEQKIQPADEDHALNPQDLVQTKHLDITQPLPPQNEQTSVESKKASSELIDSGQATNSSHVSAAQASNKMEEKSDSVTQLNSESKEKTVSTAQLNNDSKENTLEKRSSGLIDATLKRRSIIGLEMIESLDILNNEPITEELHIETHNPSHLFWVPAHLHPEIAPNEFRKWLKNHVKDEYSSGMSSLRRRKSMLSRQYIPTENDEDEQSEKDVDANKKVLGFDWDSYAASDENINLSAESSKLNVIRRSLSLNFSPFAGFNSNPKDPNVFDRHSSSDVDSPVLIPRMAPALKRTARTKIRRNSVAGEQNPRRFSAHRRTKSTHVLSGKKKNGSSLSIRAKKTSDPNLSITLLSSQSDEYENIENEMISSPNGTEKLDNDIELDFIESNNISGPIRITLKDNGPAPRRTSSLPPGAHDMSDSLQEGRVPLPDKTKLYVNIPGASKNTTEVSTSPSTSPLTSPLPSPSTSPSTSQTPSDAINTPQQKRSSTWTSWFFGANSDEKDKESKTKKQKAEKVDHENTESVNKGSKMSLSSIFSWSSQNKGKPSDDNIVATDSAMSDPNPVSPTVTPNKKPKYTNYNRLPIHVERSIYRLSHYKLANNRRPLHEQVLISNMMFWYLSLINKQQIESGGEVNPNAEKEVIKVKSKVGKSNGGRKRRKGEKKGTSSGARRRGGPSAEIAYKAPRYDMQQVSQYITQGNSLYSPEYDDEFETYSDSEDSSEYSEEEIYGRKYHYYDDGYVSDGTDGGHLNDNQDFNGDSIGSNYNTITDEFDRESDSITSTRSPSPNGRSPLKSLKNRLSNSSNARHSANKQTTSPARPQLSSPGSRHHHLMPRVSNIKNNLQEDDEDDDVPLGLYKTGRPTK</sequence>
<feature type="compositionally biased region" description="Basic residues" evidence="1">
    <location>
        <begin position="350"/>
        <end position="368"/>
    </location>
</feature>
<dbReference type="PANTHER" id="PTHR28089:SF1">
    <property type="entry name" value="PROTEIN ZDS1-RELATED"/>
    <property type="match status" value="1"/>
</dbReference>
<feature type="compositionally biased region" description="Basic residues" evidence="1">
    <location>
        <begin position="681"/>
        <end position="698"/>
    </location>
</feature>
<feature type="compositionally biased region" description="Low complexity" evidence="1">
    <location>
        <begin position="487"/>
        <end position="496"/>
    </location>
</feature>
<dbReference type="GO" id="GO:0010971">
    <property type="term" value="P:positive regulation of G2/M transition of mitotic cell cycle"/>
    <property type="evidence" value="ECO:0007669"/>
    <property type="project" value="TreeGrafter"/>
</dbReference>
<dbReference type="AlphaFoldDB" id="A0A9N9A1V8"/>
<feature type="compositionally biased region" description="Basic and acidic residues" evidence="1">
    <location>
        <begin position="536"/>
        <end position="558"/>
    </location>
</feature>
<feature type="region of interest" description="Disordered" evidence="1">
    <location>
        <begin position="67"/>
        <end position="139"/>
    </location>
</feature>
<feature type="compositionally biased region" description="Polar residues" evidence="1">
    <location>
        <begin position="814"/>
        <end position="825"/>
    </location>
</feature>
<feature type="compositionally biased region" description="Low complexity" evidence="1">
    <location>
        <begin position="826"/>
        <end position="841"/>
    </location>
</feature>
<dbReference type="GO" id="GO:0005737">
    <property type="term" value="C:cytoplasm"/>
    <property type="evidence" value="ECO:0007669"/>
    <property type="project" value="TreeGrafter"/>
</dbReference>
<dbReference type="InterPro" id="IPR013941">
    <property type="entry name" value="ZDS1_C"/>
</dbReference>
<evidence type="ECO:0000256" key="1">
    <source>
        <dbReference type="SAM" id="MobiDB-lite"/>
    </source>
</evidence>
<feature type="compositionally biased region" description="Low complexity" evidence="1">
    <location>
        <begin position="504"/>
        <end position="513"/>
    </location>
</feature>
<feature type="compositionally biased region" description="Acidic residues" evidence="1">
    <location>
        <begin position="742"/>
        <end position="762"/>
    </location>
</feature>
<feature type="region of interest" description="Disordered" evidence="1">
    <location>
        <begin position="738"/>
        <end position="762"/>
    </location>
</feature>
<evidence type="ECO:0000259" key="2">
    <source>
        <dbReference type="SMART" id="SM01327"/>
    </source>
</evidence>
<feature type="region of interest" description="Disordered" evidence="1">
    <location>
        <begin position="679"/>
        <end position="720"/>
    </location>
</feature>
<feature type="compositionally biased region" description="Polar residues" evidence="1">
    <location>
        <begin position="514"/>
        <end position="529"/>
    </location>
</feature>
<dbReference type="SMART" id="SM01327">
    <property type="entry name" value="Zds_C"/>
    <property type="match status" value="1"/>
</dbReference>
<dbReference type="Pfam" id="PF08632">
    <property type="entry name" value="Zds_C"/>
    <property type="match status" value="1"/>
</dbReference>
<feature type="region of interest" description="Disordered" evidence="1">
    <location>
        <begin position="781"/>
        <end position="900"/>
    </location>
</feature>
<feature type="compositionally biased region" description="Polar residues" evidence="1">
    <location>
        <begin position="842"/>
        <end position="862"/>
    </location>
</feature>
<dbReference type="InterPro" id="IPR040206">
    <property type="entry name" value="Zds1/2"/>
</dbReference>
<keyword evidence="4" id="KW-1185">Reference proteome</keyword>
<dbReference type="EMBL" id="CAJVPV010001991">
    <property type="protein sequence ID" value="CAG8514710.1"/>
    <property type="molecule type" value="Genomic_DNA"/>
</dbReference>
<evidence type="ECO:0000313" key="3">
    <source>
        <dbReference type="EMBL" id="CAG8514710.1"/>
    </source>
</evidence>
<gene>
    <name evidence="3" type="ORF">AMORRO_LOCUS3905</name>
</gene>
<proteinExistence type="predicted"/>
<feature type="region of interest" description="Disordered" evidence="1">
    <location>
        <begin position="339"/>
        <end position="375"/>
    </location>
</feature>
<dbReference type="Proteomes" id="UP000789342">
    <property type="component" value="Unassembled WGS sequence"/>
</dbReference>
<dbReference type="PANTHER" id="PTHR28089">
    <property type="entry name" value="PROTEIN ZDS1-RELATED"/>
    <property type="match status" value="1"/>
</dbReference>
<comment type="caution">
    <text evidence="3">The sequence shown here is derived from an EMBL/GenBank/DDBJ whole genome shotgun (WGS) entry which is preliminary data.</text>
</comment>
<reference evidence="3" key="1">
    <citation type="submission" date="2021-06" db="EMBL/GenBank/DDBJ databases">
        <authorList>
            <person name="Kallberg Y."/>
            <person name="Tangrot J."/>
            <person name="Rosling A."/>
        </authorList>
    </citation>
    <scope>NUCLEOTIDE SEQUENCE</scope>
    <source>
        <strain evidence="3">CL551</strain>
    </source>
</reference>